<dbReference type="EMBL" id="RSAS01000591">
    <property type="protein sequence ID" value="RRR69748.1"/>
    <property type="molecule type" value="Genomic_DNA"/>
</dbReference>
<name>A0A426TW47_9CHLR</name>
<proteinExistence type="predicted"/>
<sequence>MPSETPDNLETLQPSELLELVRELLMVNEQLRSQQTTPPTAAQSLLDDQLRRTSLLTQLAIEFRESVDPAAIVEHTLRAVTVHLVVAGASIVLVGPNSSIELATVVVDGTVQPMDHSLAVDVVEKGLAGWALRHGSSVALSDVARDRRWLEFSERHRSGSVIVIPVRQSSATLGVLTVHRSVPYAFSSHDLILLEGVAAQLGVALSAARHQASERQRRNQAMALLAMSQFLTAERTPTELATMLQEKSIAVFGAQAGLLFLADDGDELHPVLPQGDQAPDENLVSMASGAARLAWASQRIATTGPAPDVTCVSMPLINHGVAIGAYALVHSSGGNFSAAVWSLLTVFTHAIAAACANINLVTRLVHQARSLESLVDQRTQQVIRSRDALRAIFDHLSEGILLLDSDERVVAANAYFCKQIVGLHPREVVGQSYAQVRQLIERQGAVTVENLPMASGGRQRFVVRQIRSNGQRNMLVERTPVGSSARNEQMIEFWRNQPA</sequence>
<gene>
    <name evidence="2" type="ORF">EI684_14770</name>
</gene>
<evidence type="ECO:0000313" key="2">
    <source>
        <dbReference type="EMBL" id="RRR69748.1"/>
    </source>
</evidence>
<reference evidence="2 3" key="1">
    <citation type="submission" date="2018-12" db="EMBL/GenBank/DDBJ databases">
        <title>Genome Sequence of Candidatus Viridilinea halotolerans isolated from saline sulfide-rich spring.</title>
        <authorList>
            <person name="Grouzdev D.S."/>
            <person name="Burganskaya E.I."/>
            <person name="Krutkina M.S."/>
            <person name="Sukhacheva M.V."/>
            <person name="Gorlenko V.M."/>
        </authorList>
    </citation>
    <scope>NUCLEOTIDE SEQUENCE [LARGE SCALE GENOMIC DNA]</scope>
    <source>
        <strain evidence="2">Chok-6</strain>
    </source>
</reference>
<comment type="caution">
    <text evidence="2">The sequence shown here is derived from an EMBL/GenBank/DDBJ whole genome shotgun (WGS) entry which is preliminary data.</text>
</comment>
<dbReference type="InterPro" id="IPR029016">
    <property type="entry name" value="GAF-like_dom_sf"/>
</dbReference>
<organism evidence="2 3">
    <name type="scientific">Candidatus Viridilinea halotolerans</name>
    <dbReference type="NCBI Taxonomy" id="2491704"/>
    <lineage>
        <taxon>Bacteria</taxon>
        <taxon>Bacillati</taxon>
        <taxon>Chloroflexota</taxon>
        <taxon>Chloroflexia</taxon>
        <taxon>Chloroflexales</taxon>
        <taxon>Chloroflexineae</taxon>
        <taxon>Oscillochloridaceae</taxon>
        <taxon>Candidatus Viridilinea</taxon>
    </lineage>
</organism>
<dbReference type="Pfam" id="PF00989">
    <property type="entry name" value="PAS"/>
    <property type="match status" value="1"/>
</dbReference>
<dbReference type="Gene3D" id="3.30.450.40">
    <property type="match status" value="2"/>
</dbReference>
<dbReference type="Pfam" id="PF13185">
    <property type="entry name" value="GAF_2"/>
    <property type="match status" value="1"/>
</dbReference>
<dbReference type="Proteomes" id="UP000280307">
    <property type="component" value="Unassembled WGS sequence"/>
</dbReference>
<dbReference type="InterPro" id="IPR013767">
    <property type="entry name" value="PAS_fold"/>
</dbReference>
<dbReference type="InterPro" id="IPR003018">
    <property type="entry name" value="GAF"/>
</dbReference>
<dbReference type="InterPro" id="IPR000014">
    <property type="entry name" value="PAS"/>
</dbReference>
<dbReference type="SMART" id="SM00065">
    <property type="entry name" value="GAF"/>
    <property type="match status" value="2"/>
</dbReference>
<dbReference type="Gene3D" id="3.30.450.20">
    <property type="entry name" value="PAS domain"/>
    <property type="match status" value="1"/>
</dbReference>
<accession>A0A426TW47</accession>
<dbReference type="SMART" id="SM00091">
    <property type="entry name" value="PAS"/>
    <property type="match status" value="1"/>
</dbReference>
<dbReference type="SUPFAM" id="SSF55781">
    <property type="entry name" value="GAF domain-like"/>
    <property type="match status" value="2"/>
</dbReference>
<feature type="domain" description="PAS" evidence="1">
    <location>
        <begin position="385"/>
        <end position="440"/>
    </location>
</feature>
<dbReference type="InterPro" id="IPR035965">
    <property type="entry name" value="PAS-like_dom_sf"/>
</dbReference>
<protein>
    <submittedName>
        <fullName evidence="2">GAF domain-containing protein</fullName>
    </submittedName>
</protein>
<dbReference type="SUPFAM" id="SSF55785">
    <property type="entry name" value="PYP-like sensor domain (PAS domain)"/>
    <property type="match status" value="1"/>
</dbReference>
<evidence type="ECO:0000313" key="3">
    <source>
        <dbReference type="Proteomes" id="UP000280307"/>
    </source>
</evidence>
<dbReference type="PROSITE" id="PS50112">
    <property type="entry name" value="PAS"/>
    <property type="match status" value="1"/>
</dbReference>
<evidence type="ECO:0000259" key="1">
    <source>
        <dbReference type="PROSITE" id="PS50112"/>
    </source>
</evidence>
<dbReference type="CDD" id="cd00130">
    <property type="entry name" value="PAS"/>
    <property type="match status" value="1"/>
</dbReference>
<dbReference type="GO" id="GO:0006355">
    <property type="term" value="P:regulation of DNA-templated transcription"/>
    <property type="evidence" value="ECO:0007669"/>
    <property type="project" value="InterPro"/>
</dbReference>
<dbReference type="AlphaFoldDB" id="A0A426TW47"/>